<gene>
    <name evidence="3" type="ORF">EII35_07515</name>
</gene>
<dbReference type="InterPro" id="IPR013785">
    <property type="entry name" value="Aldolase_TIM"/>
</dbReference>
<evidence type="ECO:0000256" key="1">
    <source>
        <dbReference type="ARBA" id="ARBA00008679"/>
    </source>
</evidence>
<dbReference type="SMART" id="SM01133">
    <property type="entry name" value="DeoC"/>
    <property type="match status" value="1"/>
</dbReference>
<dbReference type="Gene3D" id="3.20.20.70">
    <property type="entry name" value="Aldolase class I"/>
    <property type="match status" value="1"/>
</dbReference>
<dbReference type="AlphaFoldDB" id="A0A3P1WYU5"/>
<evidence type="ECO:0000313" key="3">
    <source>
        <dbReference type="EMBL" id="RRD49593.1"/>
    </source>
</evidence>
<dbReference type="Pfam" id="PF01791">
    <property type="entry name" value="DeoC"/>
    <property type="match status" value="1"/>
</dbReference>
<dbReference type="InterPro" id="IPR050552">
    <property type="entry name" value="LacD_aldolase"/>
</dbReference>
<dbReference type="RefSeq" id="WP_125227852.1">
    <property type="nucleotide sequence ID" value="NZ_RQYT01000014.1"/>
</dbReference>
<comment type="caution">
    <text evidence="3">The sequence shown here is derived from an EMBL/GenBank/DDBJ whole genome shotgun (WGS) entry which is preliminary data.</text>
</comment>
<dbReference type="Proteomes" id="UP000280935">
    <property type="component" value="Unassembled WGS sequence"/>
</dbReference>
<evidence type="ECO:0000313" key="4">
    <source>
        <dbReference type="Proteomes" id="UP000280935"/>
    </source>
</evidence>
<proteinExistence type="inferred from homology"/>
<dbReference type="PANTHER" id="PTHR39340:SF1">
    <property type="entry name" value="SULFOFRUCTOSEPHOSPHATE ALDOLASE"/>
    <property type="match status" value="1"/>
</dbReference>
<dbReference type="OrthoDB" id="9802970at2"/>
<reference evidence="3 4" key="1">
    <citation type="submission" date="2018-11" db="EMBL/GenBank/DDBJ databases">
        <title>Genomes From Bacteria Associated with the Canine Oral Cavity: a Test Case for Automated Genome-Based Taxonomic Assignment.</title>
        <authorList>
            <person name="Coil D.A."/>
            <person name="Jospin G."/>
            <person name="Darling A.E."/>
            <person name="Wallis C."/>
            <person name="Davis I.J."/>
            <person name="Harris S."/>
            <person name="Eisen J.A."/>
            <person name="Holcombe L.J."/>
            <person name="O'Flynn C."/>
        </authorList>
    </citation>
    <scope>NUCLEOTIDE SEQUENCE [LARGE SCALE GENOMIC DNA]</scope>
    <source>
        <strain evidence="3 4">OH2822_COT-296</strain>
    </source>
</reference>
<dbReference type="GO" id="GO:0061595">
    <property type="term" value="F:6-deoxy-6-sulfofructose-1-phosphate aldolase activity"/>
    <property type="evidence" value="ECO:0007669"/>
    <property type="project" value="TreeGrafter"/>
</dbReference>
<dbReference type="GO" id="GO:1902777">
    <property type="term" value="P:6-sulfoquinovose(1-) catabolic process"/>
    <property type="evidence" value="ECO:0007669"/>
    <property type="project" value="TreeGrafter"/>
</dbReference>
<protein>
    <submittedName>
        <fullName evidence="3">Tagatose-bisphosphate aldolase</fullName>
    </submittedName>
</protein>
<dbReference type="InterPro" id="IPR002915">
    <property type="entry name" value="DeoC/FbaB/LacD_aldolase"/>
</dbReference>
<name>A0A3P1WYU5_9ACTN</name>
<organism evidence="3 4">
    <name type="scientific">Arachnia propionica</name>
    <dbReference type="NCBI Taxonomy" id="1750"/>
    <lineage>
        <taxon>Bacteria</taxon>
        <taxon>Bacillati</taxon>
        <taxon>Actinomycetota</taxon>
        <taxon>Actinomycetes</taxon>
        <taxon>Propionibacteriales</taxon>
        <taxon>Propionibacteriaceae</taxon>
        <taxon>Arachnia</taxon>
    </lineage>
</organism>
<evidence type="ECO:0000256" key="2">
    <source>
        <dbReference type="ARBA" id="ARBA00023239"/>
    </source>
</evidence>
<dbReference type="SUPFAM" id="SSF51569">
    <property type="entry name" value="Aldolase"/>
    <property type="match status" value="1"/>
</dbReference>
<accession>A0A3P1WYU5</accession>
<comment type="similarity">
    <text evidence="1">Belongs to the aldolase LacD family.</text>
</comment>
<dbReference type="EMBL" id="RQYT01000014">
    <property type="protein sequence ID" value="RRD49593.1"/>
    <property type="molecule type" value="Genomic_DNA"/>
</dbReference>
<sequence length="294" mass="31391">MHHLTTIERRALKRISTPHGGVMIVAADQRNSMKAVMGSPDVTREQLRDAKGDLARLLAAHGPAILLDAEVALPWVIDEDVLPRDTALVVGMDASGYEMVEGLRHTRYVPAVTPGRVRRLGGDAAKMLFYLRPDLQDLDSRVAGEIRGLVELCDAEGLLLIVEILTYHLDSESPEEYEAVFPSLISRSAEFAVACGARMLKLPYPGSAAACAEVTSAAAGVPWAVLSAGVDHGTFVGQVDTAVRHGAAGAMAGRSLWKDSLSVDPDVRAELLTTRAVPRLAELQSTIDGALAAR</sequence>
<dbReference type="PANTHER" id="PTHR39340">
    <property type="entry name" value="SULFOFRUCTOSEPHOSPHATE ALDOLASE"/>
    <property type="match status" value="1"/>
</dbReference>
<keyword evidence="2" id="KW-0456">Lyase</keyword>